<dbReference type="AlphaFoldDB" id="A0A5C6A9T6"/>
<sequence length="57" mass="6188">MAALFGKTGRPCPASQFVSKPTVEGAAQRPIHDDLRIANYSPIATRYSCRLPPSVFP</sequence>
<name>A0A5C6A9T6_9BACT</name>
<evidence type="ECO:0000313" key="3">
    <source>
        <dbReference type="Proteomes" id="UP000317421"/>
    </source>
</evidence>
<proteinExistence type="predicted"/>
<reference evidence="2 3" key="1">
    <citation type="submission" date="2019-02" db="EMBL/GenBank/DDBJ databases">
        <title>Deep-cultivation of Planctomycetes and their phenomic and genomic characterization uncovers novel biology.</title>
        <authorList>
            <person name="Wiegand S."/>
            <person name="Jogler M."/>
            <person name="Boedeker C."/>
            <person name="Pinto D."/>
            <person name="Vollmers J."/>
            <person name="Rivas-Marin E."/>
            <person name="Kohn T."/>
            <person name="Peeters S.H."/>
            <person name="Heuer A."/>
            <person name="Rast P."/>
            <person name="Oberbeckmann S."/>
            <person name="Bunk B."/>
            <person name="Jeske O."/>
            <person name="Meyerdierks A."/>
            <person name="Storesund J.E."/>
            <person name="Kallscheuer N."/>
            <person name="Luecker S."/>
            <person name="Lage O.M."/>
            <person name="Pohl T."/>
            <person name="Merkel B.J."/>
            <person name="Hornburger P."/>
            <person name="Mueller R.-W."/>
            <person name="Bruemmer F."/>
            <person name="Labrenz M."/>
            <person name="Spormann A.M."/>
            <person name="Op Den Camp H."/>
            <person name="Overmann J."/>
            <person name="Amann R."/>
            <person name="Jetten M.S.M."/>
            <person name="Mascher T."/>
            <person name="Medema M.H."/>
            <person name="Devos D.P."/>
            <person name="Kaster A.-K."/>
            <person name="Ovreas L."/>
            <person name="Rohde M."/>
            <person name="Galperin M.Y."/>
            <person name="Jogler C."/>
        </authorList>
    </citation>
    <scope>NUCLEOTIDE SEQUENCE [LARGE SCALE GENOMIC DNA]</scope>
    <source>
        <strain evidence="2 3">Pla108</strain>
    </source>
</reference>
<organism evidence="2 3">
    <name type="scientific">Botrimarina colliarenosi</name>
    <dbReference type="NCBI Taxonomy" id="2528001"/>
    <lineage>
        <taxon>Bacteria</taxon>
        <taxon>Pseudomonadati</taxon>
        <taxon>Planctomycetota</taxon>
        <taxon>Planctomycetia</taxon>
        <taxon>Pirellulales</taxon>
        <taxon>Lacipirellulaceae</taxon>
        <taxon>Botrimarina</taxon>
    </lineage>
</organism>
<evidence type="ECO:0000256" key="1">
    <source>
        <dbReference type="SAM" id="MobiDB-lite"/>
    </source>
</evidence>
<keyword evidence="3" id="KW-1185">Reference proteome</keyword>
<dbReference type="EMBL" id="SJPR01000004">
    <property type="protein sequence ID" value="TWT96117.1"/>
    <property type="molecule type" value="Genomic_DNA"/>
</dbReference>
<protein>
    <submittedName>
        <fullName evidence="2">Uncharacterized protein</fullName>
    </submittedName>
</protein>
<dbReference type="Proteomes" id="UP000317421">
    <property type="component" value="Unassembled WGS sequence"/>
</dbReference>
<gene>
    <name evidence="2" type="ORF">Pla108_31990</name>
</gene>
<accession>A0A5C6A9T6</accession>
<evidence type="ECO:0000313" key="2">
    <source>
        <dbReference type="EMBL" id="TWT96117.1"/>
    </source>
</evidence>
<feature type="region of interest" description="Disordered" evidence="1">
    <location>
        <begin position="1"/>
        <end position="26"/>
    </location>
</feature>
<comment type="caution">
    <text evidence="2">The sequence shown here is derived from an EMBL/GenBank/DDBJ whole genome shotgun (WGS) entry which is preliminary data.</text>
</comment>